<reference evidence="2" key="1">
    <citation type="submission" date="2021-06" db="EMBL/GenBank/DDBJ databases">
        <authorList>
            <person name="Hodson N. C."/>
            <person name="Mongue J. A."/>
            <person name="Jaron S. K."/>
        </authorList>
    </citation>
    <scope>NUCLEOTIDE SEQUENCE</scope>
</reference>
<protein>
    <submittedName>
        <fullName evidence="2">Uncharacterized protein</fullName>
    </submittedName>
</protein>
<proteinExistence type="predicted"/>
<dbReference type="OrthoDB" id="8890632at2759"/>
<feature type="non-terminal residue" evidence="2">
    <location>
        <position position="1"/>
    </location>
</feature>
<name>A0A8J2L3F0_9HEXA</name>
<keyword evidence="3" id="KW-1185">Reference proteome</keyword>
<organism evidence="2 3">
    <name type="scientific">Allacma fusca</name>
    <dbReference type="NCBI Taxonomy" id="39272"/>
    <lineage>
        <taxon>Eukaryota</taxon>
        <taxon>Metazoa</taxon>
        <taxon>Ecdysozoa</taxon>
        <taxon>Arthropoda</taxon>
        <taxon>Hexapoda</taxon>
        <taxon>Collembola</taxon>
        <taxon>Symphypleona</taxon>
        <taxon>Sminthuridae</taxon>
        <taxon>Allacma</taxon>
    </lineage>
</organism>
<accession>A0A8J2L3F0</accession>
<evidence type="ECO:0000256" key="1">
    <source>
        <dbReference type="SAM" id="MobiDB-lite"/>
    </source>
</evidence>
<dbReference type="Proteomes" id="UP000708208">
    <property type="component" value="Unassembled WGS sequence"/>
</dbReference>
<evidence type="ECO:0000313" key="3">
    <source>
        <dbReference type="Proteomes" id="UP000708208"/>
    </source>
</evidence>
<dbReference type="EMBL" id="CAJVCH010541848">
    <property type="protein sequence ID" value="CAG7826981.1"/>
    <property type="molecule type" value="Genomic_DNA"/>
</dbReference>
<gene>
    <name evidence="2" type="ORF">AFUS01_LOCUS36999</name>
</gene>
<evidence type="ECO:0000313" key="2">
    <source>
        <dbReference type="EMBL" id="CAG7826981.1"/>
    </source>
</evidence>
<sequence length="78" mass="8553">EEMKGHSISGRKCNANKGVPALPSVDPTKRDAVVEFTLKTFNMNPSGTNKGMDLYMFQKGKILASLGKLLREDPNQSN</sequence>
<dbReference type="AlphaFoldDB" id="A0A8J2L3F0"/>
<feature type="region of interest" description="Disordered" evidence="1">
    <location>
        <begin position="1"/>
        <end position="26"/>
    </location>
</feature>
<comment type="caution">
    <text evidence="2">The sequence shown here is derived from an EMBL/GenBank/DDBJ whole genome shotgun (WGS) entry which is preliminary data.</text>
</comment>